<gene>
    <name evidence="2" type="ORF">E2C01_057357</name>
</gene>
<feature type="region of interest" description="Disordered" evidence="1">
    <location>
        <begin position="296"/>
        <end position="326"/>
    </location>
</feature>
<evidence type="ECO:0000313" key="3">
    <source>
        <dbReference type="Proteomes" id="UP000324222"/>
    </source>
</evidence>
<reference evidence="2 3" key="1">
    <citation type="submission" date="2019-05" db="EMBL/GenBank/DDBJ databases">
        <title>Another draft genome of Portunus trituberculatus and its Hox gene families provides insights of decapod evolution.</title>
        <authorList>
            <person name="Jeong J.-H."/>
            <person name="Song I."/>
            <person name="Kim S."/>
            <person name="Choi T."/>
            <person name="Kim D."/>
            <person name="Ryu S."/>
            <person name="Kim W."/>
        </authorList>
    </citation>
    <scope>NUCLEOTIDE SEQUENCE [LARGE SCALE GENOMIC DNA]</scope>
    <source>
        <tissue evidence="2">Muscle</tissue>
    </source>
</reference>
<dbReference type="AlphaFoldDB" id="A0A5B7GWK2"/>
<sequence length="421" mass="47017">MVNVNPSFSYHALHSLLKVYGTVLCIRLVYDKDFPSNRCNETFLSCDEARLAYEHVASLSLAGSGFKTEFLQSLPEVRHIPRSRLFVAYYRNGRGNFIHSSRYLSKEIGTIPEGNLKKYGKGVLVRAKDITQARMLQHLPCTSDSMFETVKAHPTFNYSKGCVCSQDLYEFLEGEILAMCHSSVQKVTKMWNSSNMVLLSFFGSTLKDRIHIGLINLRVRSRQCLEQDILQLANSQFISLGSARRELLYRQKDGTVQHLMLHWPLALQLSLPVRRQLLLLPLALLGRPLKDLTKRHRGSAESLDLSQLKQSKVSTGAHNPESSRDRSAMVAPVVFVQPLVTPSVSDWASYDQDGLSMETSDDIVTAVPRGPTVSKSVVQPNPRPPMTGRSDDGSHHSPVGGKAAVQRPGTSQLPFSSLDYF</sequence>
<dbReference type="Proteomes" id="UP000324222">
    <property type="component" value="Unassembled WGS sequence"/>
</dbReference>
<organism evidence="2 3">
    <name type="scientific">Portunus trituberculatus</name>
    <name type="common">Swimming crab</name>
    <name type="synonym">Neptunus trituberculatus</name>
    <dbReference type="NCBI Taxonomy" id="210409"/>
    <lineage>
        <taxon>Eukaryota</taxon>
        <taxon>Metazoa</taxon>
        <taxon>Ecdysozoa</taxon>
        <taxon>Arthropoda</taxon>
        <taxon>Crustacea</taxon>
        <taxon>Multicrustacea</taxon>
        <taxon>Malacostraca</taxon>
        <taxon>Eumalacostraca</taxon>
        <taxon>Eucarida</taxon>
        <taxon>Decapoda</taxon>
        <taxon>Pleocyemata</taxon>
        <taxon>Brachyura</taxon>
        <taxon>Eubrachyura</taxon>
        <taxon>Portunoidea</taxon>
        <taxon>Portunidae</taxon>
        <taxon>Portuninae</taxon>
        <taxon>Portunus</taxon>
    </lineage>
</organism>
<dbReference type="OrthoDB" id="441971at2759"/>
<dbReference type="EMBL" id="VSRR010020582">
    <property type="protein sequence ID" value="MPC63262.1"/>
    <property type="molecule type" value="Genomic_DNA"/>
</dbReference>
<evidence type="ECO:0000256" key="1">
    <source>
        <dbReference type="SAM" id="MobiDB-lite"/>
    </source>
</evidence>
<comment type="caution">
    <text evidence="2">The sequence shown here is derived from an EMBL/GenBank/DDBJ whole genome shotgun (WGS) entry which is preliminary data.</text>
</comment>
<protein>
    <submittedName>
        <fullName evidence="2">Uncharacterized protein</fullName>
    </submittedName>
</protein>
<evidence type="ECO:0000313" key="2">
    <source>
        <dbReference type="EMBL" id="MPC63262.1"/>
    </source>
</evidence>
<keyword evidence="3" id="KW-1185">Reference proteome</keyword>
<name>A0A5B7GWK2_PORTR</name>
<accession>A0A5B7GWK2</accession>
<feature type="compositionally biased region" description="Polar residues" evidence="1">
    <location>
        <begin position="304"/>
        <end position="317"/>
    </location>
</feature>
<feature type="region of interest" description="Disordered" evidence="1">
    <location>
        <begin position="366"/>
        <end position="421"/>
    </location>
</feature>
<proteinExistence type="predicted"/>